<feature type="compositionally biased region" description="Basic residues" evidence="5">
    <location>
        <begin position="136"/>
        <end position="147"/>
    </location>
</feature>
<evidence type="ECO:0000313" key="9">
    <source>
        <dbReference type="Proteomes" id="UP000310719"/>
    </source>
</evidence>
<gene>
    <name evidence="8" type="primary">oppA_1</name>
    <name evidence="8" type="ORF">NCTC13032_02430</name>
</gene>
<evidence type="ECO:0000259" key="7">
    <source>
        <dbReference type="Pfam" id="PF00496"/>
    </source>
</evidence>
<dbReference type="InterPro" id="IPR000914">
    <property type="entry name" value="SBP_5_dom"/>
</dbReference>
<dbReference type="Proteomes" id="UP000310719">
    <property type="component" value="Chromosome"/>
</dbReference>
<name>A0A4U9HPV7_9ENTR</name>
<comment type="subcellular location">
    <subcellularLocation>
        <location evidence="1">Cell envelope</location>
    </subcellularLocation>
</comment>
<evidence type="ECO:0000256" key="5">
    <source>
        <dbReference type="SAM" id="MobiDB-lite"/>
    </source>
</evidence>
<evidence type="ECO:0000256" key="1">
    <source>
        <dbReference type="ARBA" id="ARBA00004196"/>
    </source>
</evidence>
<dbReference type="GO" id="GO:1904680">
    <property type="term" value="F:peptide transmembrane transporter activity"/>
    <property type="evidence" value="ECO:0007669"/>
    <property type="project" value="TreeGrafter"/>
</dbReference>
<dbReference type="PANTHER" id="PTHR30290:SF10">
    <property type="entry name" value="PERIPLASMIC OLIGOPEPTIDE-BINDING PROTEIN-RELATED"/>
    <property type="match status" value="1"/>
</dbReference>
<keyword evidence="3" id="KW-0813">Transport</keyword>
<dbReference type="GO" id="GO:0030288">
    <property type="term" value="C:outer membrane-bounded periplasmic space"/>
    <property type="evidence" value="ECO:0007669"/>
    <property type="project" value="TreeGrafter"/>
</dbReference>
<proteinExistence type="inferred from homology"/>
<accession>A0A4U9HPV7</accession>
<evidence type="ECO:0000256" key="4">
    <source>
        <dbReference type="ARBA" id="ARBA00022729"/>
    </source>
</evidence>
<feature type="region of interest" description="Disordered" evidence="5">
    <location>
        <begin position="133"/>
        <end position="154"/>
    </location>
</feature>
<dbReference type="Gene3D" id="3.40.190.10">
    <property type="entry name" value="Periplasmic binding protein-like II"/>
    <property type="match status" value="1"/>
</dbReference>
<dbReference type="SUPFAM" id="SSF53850">
    <property type="entry name" value="Periplasmic binding protein-like II"/>
    <property type="match status" value="1"/>
</dbReference>
<evidence type="ECO:0000256" key="2">
    <source>
        <dbReference type="ARBA" id="ARBA00005695"/>
    </source>
</evidence>
<dbReference type="Gene3D" id="3.90.76.10">
    <property type="entry name" value="Dipeptide-binding Protein, Domain 1"/>
    <property type="match status" value="1"/>
</dbReference>
<sequence>MLTTGLLCASATAFAASVPAGTELAEKQELVRNNGNEPASLDPHKVESDVEFNIISDLFEGLVSVSPEGEIQPRLAEKWENKDNTVWTFHLRPGITWSDGTAITAQDVVLELATAGRCENRLAVCQLPRQYAPGERRRHRPGQKNARHPWGSKP</sequence>
<protein>
    <submittedName>
        <fullName evidence="8">Periplasmic oligopeptide-binding protein</fullName>
    </submittedName>
</protein>
<feature type="domain" description="Solute-binding protein family 5" evidence="7">
    <location>
        <begin position="70"/>
        <end position="110"/>
    </location>
</feature>
<evidence type="ECO:0000256" key="6">
    <source>
        <dbReference type="SAM" id="SignalP"/>
    </source>
</evidence>
<dbReference type="AlphaFoldDB" id="A0A4U9HPV7"/>
<dbReference type="PANTHER" id="PTHR30290">
    <property type="entry name" value="PERIPLASMIC BINDING COMPONENT OF ABC TRANSPORTER"/>
    <property type="match status" value="1"/>
</dbReference>
<dbReference type="GO" id="GO:0015833">
    <property type="term" value="P:peptide transport"/>
    <property type="evidence" value="ECO:0007669"/>
    <property type="project" value="TreeGrafter"/>
</dbReference>
<feature type="signal peptide" evidence="6">
    <location>
        <begin position="1"/>
        <end position="15"/>
    </location>
</feature>
<feature type="chain" id="PRO_5020612207" evidence="6">
    <location>
        <begin position="16"/>
        <end position="154"/>
    </location>
</feature>
<organism evidence="8 9">
    <name type="scientific">Leclercia adecarboxylata</name>
    <dbReference type="NCBI Taxonomy" id="83655"/>
    <lineage>
        <taxon>Bacteria</taxon>
        <taxon>Pseudomonadati</taxon>
        <taxon>Pseudomonadota</taxon>
        <taxon>Gammaproteobacteria</taxon>
        <taxon>Enterobacterales</taxon>
        <taxon>Enterobacteriaceae</taxon>
        <taxon>Leclercia</taxon>
    </lineage>
</organism>
<dbReference type="Pfam" id="PF00496">
    <property type="entry name" value="SBP_bac_5"/>
    <property type="match status" value="1"/>
</dbReference>
<comment type="similarity">
    <text evidence="2">Belongs to the bacterial solute-binding protein 5 family.</text>
</comment>
<evidence type="ECO:0000256" key="3">
    <source>
        <dbReference type="ARBA" id="ARBA00022448"/>
    </source>
</evidence>
<keyword evidence="4 6" id="KW-0732">Signal</keyword>
<reference evidence="8 9" key="1">
    <citation type="submission" date="2019-05" db="EMBL/GenBank/DDBJ databases">
        <authorList>
            <consortium name="Pathogen Informatics"/>
        </authorList>
    </citation>
    <scope>NUCLEOTIDE SEQUENCE [LARGE SCALE GENOMIC DNA]</scope>
    <source>
        <strain evidence="8 9">NCTC13032</strain>
    </source>
</reference>
<dbReference type="EMBL" id="LR590464">
    <property type="protein sequence ID" value="VTP66240.1"/>
    <property type="molecule type" value="Genomic_DNA"/>
</dbReference>
<evidence type="ECO:0000313" key="8">
    <source>
        <dbReference type="EMBL" id="VTP66240.1"/>
    </source>
</evidence>
<dbReference type="InterPro" id="IPR039424">
    <property type="entry name" value="SBP_5"/>
</dbReference>